<proteinExistence type="predicted"/>
<dbReference type="SUPFAM" id="SSF52172">
    <property type="entry name" value="CheY-like"/>
    <property type="match status" value="1"/>
</dbReference>
<name>A0A3R5VYI2_9FIRM</name>
<feature type="domain" description="Response regulatory" evidence="5">
    <location>
        <begin position="2"/>
        <end position="117"/>
    </location>
</feature>
<dbReference type="Gene3D" id="3.40.50.2300">
    <property type="match status" value="1"/>
</dbReference>
<accession>A0A3R5VYI2</accession>
<evidence type="ECO:0000259" key="5">
    <source>
        <dbReference type="PROSITE" id="PS50110"/>
    </source>
</evidence>
<evidence type="ECO:0000313" key="9">
    <source>
        <dbReference type="Proteomes" id="UP000283492"/>
    </source>
</evidence>
<dbReference type="EMBL" id="QSFX01000009">
    <property type="protein sequence ID" value="RHA89742.1"/>
    <property type="molecule type" value="Genomic_DNA"/>
</dbReference>
<dbReference type="Proteomes" id="UP000286271">
    <property type="component" value="Unassembled WGS sequence"/>
</dbReference>
<dbReference type="GO" id="GO:0000160">
    <property type="term" value="P:phosphorelay signal transduction system"/>
    <property type="evidence" value="ECO:0007669"/>
    <property type="project" value="InterPro"/>
</dbReference>
<dbReference type="PANTHER" id="PTHR44591:SF3">
    <property type="entry name" value="RESPONSE REGULATORY DOMAIN-CONTAINING PROTEIN"/>
    <property type="match status" value="1"/>
</dbReference>
<keyword evidence="6" id="KW-0238">DNA-binding</keyword>
<dbReference type="SMART" id="SM00850">
    <property type="entry name" value="LytTR"/>
    <property type="match status" value="1"/>
</dbReference>
<dbReference type="EMBL" id="QRTF01000027">
    <property type="protein sequence ID" value="RGQ47217.1"/>
    <property type="molecule type" value="Genomic_DNA"/>
</dbReference>
<comment type="caution">
    <text evidence="6">The sequence shown here is derived from an EMBL/GenBank/DDBJ whole genome shotgun (WGS) entry which is preliminary data.</text>
</comment>
<feature type="modified residue" description="4-aspartylphosphate" evidence="4">
    <location>
        <position position="54"/>
    </location>
</feature>
<evidence type="ECO:0000256" key="1">
    <source>
        <dbReference type="ARBA" id="ARBA00018672"/>
    </source>
</evidence>
<dbReference type="InterPro" id="IPR050595">
    <property type="entry name" value="Bact_response_regulator"/>
</dbReference>
<dbReference type="PANTHER" id="PTHR44591">
    <property type="entry name" value="STRESS RESPONSE REGULATOR PROTEIN 1"/>
    <property type="match status" value="1"/>
</dbReference>
<dbReference type="Gene3D" id="2.40.50.1020">
    <property type="entry name" value="LytTr DNA-binding domain"/>
    <property type="match status" value="1"/>
</dbReference>
<dbReference type="Pfam" id="PF00072">
    <property type="entry name" value="Response_reg"/>
    <property type="match status" value="1"/>
</dbReference>
<evidence type="ECO:0000313" key="6">
    <source>
        <dbReference type="EMBL" id="RGQ47217.1"/>
    </source>
</evidence>
<dbReference type="InterPro" id="IPR011006">
    <property type="entry name" value="CheY-like_superfamily"/>
</dbReference>
<evidence type="ECO:0000313" key="7">
    <source>
        <dbReference type="EMBL" id="RHA89742.1"/>
    </source>
</evidence>
<dbReference type="InterPro" id="IPR007492">
    <property type="entry name" value="LytTR_DNA-bd_dom"/>
</dbReference>
<dbReference type="Proteomes" id="UP000283738">
    <property type="component" value="Unassembled WGS sequence"/>
</dbReference>
<sequence>MRIALVDDCPNDLSIMHQFLAEALDTDSVITEFHNGEDFLQHWSADTFDLIVLDIYMEQLTGIEIARVIRETDPNVCLVFATTSNEFASESYEVNACYYLCKPFLKQQVLAMLDRIGQQNLEVSRTVPLPNGEKVLLRSIIYADYASHRVTLHCKKDETITLRVPFQEIEQLLCHYSYFYSPCKGIIVNFYEVCGQSGTVFSMSDGSLIPISRRKSADVLCAYSSFCFDKIRKEMS</sequence>
<dbReference type="RefSeq" id="WP_118110986.1">
    <property type="nucleotide sequence ID" value="NZ_CABJFX010000009.1"/>
</dbReference>
<dbReference type="AlphaFoldDB" id="A0A3R5VYI2"/>
<evidence type="ECO:0000313" key="10">
    <source>
        <dbReference type="Proteomes" id="UP000283738"/>
    </source>
</evidence>
<dbReference type="PROSITE" id="PS50110">
    <property type="entry name" value="RESPONSE_REGULATORY"/>
    <property type="match status" value="1"/>
</dbReference>
<dbReference type="InterPro" id="IPR001789">
    <property type="entry name" value="Sig_transdc_resp-reg_receiver"/>
</dbReference>
<reference evidence="9 10" key="1">
    <citation type="submission" date="2018-08" db="EMBL/GenBank/DDBJ databases">
        <title>A genome reference for cultivated species of the human gut microbiota.</title>
        <authorList>
            <person name="Zou Y."/>
            <person name="Xue W."/>
            <person name="Luo G."/>
        </authorList>
    </citation>
    <scope>NUCLEOTIDE SEQUENCE [LARGE SCALE GENOMIC DNA]</scope>
    <source>
        <strain evidence="6 10">AF28-15</strain>
        <strain evidence="8 11">AM27-11</strain>
        <strain evidence="7 9">AM42-1AC</strain>
    </source>
</reference>
<gene>
    <name evidence="8" type="ORF">DW707_10150</name>
    <name evidence="7" type="ORF">DW914_07115</name>
    <name evidence="6" type="ORF">DWY96_11685</name>
</gene>
<dbReference type="Proteomes" id="UP000283492">
    <property type="component" value="Unassembled WGS sequence"/>
</dbReference>
<dbReference type="CDD" id="cd00156">
    <property type="entry name" value="REC"/>
    <property type="match status" value="1"/>
</dbReference>
<evidence type="ECO:0000256" key="2">
    <source>
        <dbReference type="ARBA" id="ARBA00022553"/>
    </source>
</evidence>
<organism evidence="6 10">
    <name type="scientific">Roseburia inulinivorans</name>
    <dbReference type="NCBI Taxonomy" id="360807"/>
    <lineage>
        <taxon>Bacteria</taxon>
        <taxon>Bacillati</taxon>
        <taxon>Bacillota</taxon>
        <taxon>Clostridia</taxon>
        <taxon>Lachnospirales</taxon>
        <taxon>Lachnospiraceae</taxon>
        <taxon>Roseburia</taxon>
    </lineage>
</organism>
<dbReference type="GO" id="GO:0003677">
    <property type="term" value="F:DNA binding"/>
    <property type="evidence" value="ECO:0007669"/>
    <property type="project" value="UniProtKB-KW"/>
</dbReference>
<evidence type="ECO:0000256" key="3">
    <source>
        <dbReference type="ARBA" id="ARBA00024867"/>
    </source>
</evidence>
<evidence type="ECO:0000256" key="4">
    <source>
        <dbReference type="PROSITE-ProRule" id="PRU00169"/>
    </source>
</evidence>
<keyword evidence="2 4" id="KW-0597">Phosphoprotein</keyword>
<dbReference type="EMBL" id="QSKW01000015">
    <property type="protein sequence ID" value="RHE96996.1"/>
    <property type="molecule type" value="Genomic_DNA"/>
</dbReference>
<dbReference type="SMART" id="SM00448">
    <property type="entry name" value="REC"/>
    <property type="match status" value="1"/>
</dbReference>
<evidence type="ECO:0000313" key="8">
    <source>
        <dbReference type="EMBL" id="RHE96996.1"/>
    </source>
</evidence>
<evidence type="ECO:0000313" key="11">
    <source>
        <dbReference type="Proteomes" id="UP000286271"/>
    </source>
</evidence>
<protein>
    <recommendedName>
        <fullName evidence="1">Stage 0 sporulation protein A homolog</fullName>
    </recommendedName>
</protein>
<comment type="function">
    <text evidence="3">May play the central regulatory role in sporulation. It may be an element of the effector pathway responsible for the activation of sporulation genes in response to nutritional stress. Spo0A may act in concert with spo0H (a sigma factor) to control the expression of some genes that are critical to the sporulation process.</text>
</comment>